<feature type="repeat" description="TPR" evidence="7">
    <location>
        <begin position="381"/>
        <end position="414"/>
    </location>
</feature>
<evidence type="ECO:0000256" key="4">
    <source>
        <dbReference type="ARBA" id="ARBA00022786"/>
    </source>
</evidence>
<dbReference type="PANTHER" id="PTHR12558">
    <property type="entry name" value="CELL DIVISION CYCLE 16,23,27"/>
    <property type="match status" value="1"/>
</dbReference>
<dbReference type="SMART" id="SM00028">
    <property type="entry name" value="TPR"/>
    <property type="match status" value="5"/>
</dbReference>
<dbReference type="EMBL" id="OU963870">
    <property type="protein sequence ID" value="CAH0395493.1"/>
    <property type="molecule type" value="Genomic_DNA"/>
</dbReference>
<sequence>MESNPVPSCSKTTVEVSKQVASVDEEMKCKVEFHPKVEAYRKLVWRGIHYGRYSEALFWAEQAMFLSNEDQCDVYLCAKCMFLNEDYHRAYHLITSRGLEKINQLCLYIAAKCLFEAKDFSGALDILIRNEEEVSIPSCSLMEPQDRGHELIESDDDDDDDDEEDDEEDNDDDDDEEENVEDEERADAGIGEEEVNGEECEFEDDDPFHSPMVESDILFLKGQIYQELNFLEYSSNSFKQTLMKDIYHAGAFTALTKHQMLTENEESDLLDSLDSFSSNSNSEDVKFVKSLYANILYKYKKPPEIDPDLEESCDILIAKAQRLYYECRYQQCFDIVDQVLKRDIYHPSALLLRIVCLVELNKTNKLFYLAQKLVKTQPEEALSWFAVGCYYYATGKNDPARKYFTKATALDKLFGPAWLAYGHSFAADGEHDQAMAAYFKAHQIMKGCHLPLLYLSLECAFTSNLKLAENYVKQAAKISKNDPFVMHEMGVIAFYNQDYVAAENFFEQTLSRVREINESLISEKWGSLLNNLGHTCRKLKKYDKALEYHHQALLLSPLNASILTCIGFVQALMGDNMTALETLHKSLSLCRDNAFTITMISYVADALVQVSPVSDGEESQDSSYLMEISKPAKELSEDSDMSSKMVISTESVSKNLFGGA</sequence>
<evidence type="ECO:0000256" key="1">
    <source>
        <dbReference type="ARBA" id="ARBA00022618"/>
    </source>
</evidence>
<dbReference type="PANTHER" id="PTHR12558:SF9">
    <property type="entry name" value="CELL DIVISION CYCLE PROTEIN 16 HOMOLOG"/>
    <property type="match status" value="1"/>
</dbReference>
<name>A0A9P0AIR6_BEMTA</name>
<evidence type="ECO:0000313" key="10">
    <source>
        <dbReference type="Proteomes" id="UP001152759"/>
    </source>
</evidence>
<dbReference type="InterPro" id="IPR011990">
    <property type="entry name" value="TPR-like_helical_dom_sf"/>
</dbReference>
<evidence type="ECO:0000313" key="9">
    <source>
        <dbReference type="EMBL" id="CAH0395493.1"/>
    </source>
</evidence>
<keyword evidence="10" id="KW-1185">Reference proteome</keyword>
<dbReference type="GO" id="GO:0045842">
    <property type="term" value="P:positive regulation of mitotic metaphase/anaphase transition"/>
    <property type="evidence" value="ECO:0007669"/>
    <property type="project" value="TreeGrafter"/>
</dbReference>
<keyword evidence="5 7" id="KW-0802">TPR repeat</keyword>
<gene>
    <name evidence="9" type="ORF">BEMITA_LOCUS13673</name>
</gene>
<organism evidence="9 10">
    <name type="scientific">Bemisia tabaci</name>
    <name type="common">Sweetpotato whitefly</name>
    <name type="synonym">Aleurodes tabaci</name>
    <dbReference type="NCBI Taxonomy" id="7038"/>
    <lineage>
        <taxon>Eukaryota</taxon>
        <taxon>Metazoa</taxon>
        <taxon>Ecdysozoa</taxon>
        <taxon>Arthropoda</taxon>
        <taxon>Hexapoda</taxon>
        <taxon>Insecta</taxon>
        <taxon>Pterygota</taxon>
        <taxon>Neoptera</taxon>
        <taxon>Paraneoptera</taxon>
        <taxon>Hemiptera</taxon>
        <taxon>Sternorrhyncha</taxon>
        <taxon>Aleyrodoidea</taxon>
        <taxon>Aleyrodidae</taxon>
        <taxon>Aleyrodinae</taxon>
        <taxon>Bemisia</taxon>
    </lineage>
</organism>
<protein>
    <submittedName>
        <fullName evidence="9">Uncharacterized protein</fullName>
    </submittedName>
</protein>
<dbReference type="SUPFAM" id="SSF48452">
    <property type="entry name" value="TPR-like"/>
    <property type="match status" value="2"/>
</dbReference>
<dbReference type="GO" id="GO:0016567">
    <property type="term" value="P:protein ubiquitination"/>
    <property type="evidence" value="ECO:0007669"/>
    <property type="project" value="TreeGrafter"/>
</dbReference>
<feature type="compositionally biased region" description="Acidic residues" evidence="8">
    <location>
        <begin position="153"/>
        <end position="206"/>
    </location>
</feature>
<evidence type="ECO:0000256" key="8">
    <source>
        <dbReference type="SAM" id="MobiDB-lite"/>
    </source>
</evidence>
<dbReference type="InterPro" id="IPR019734">
    <property type="entry name" value="TPR_rpt"/>
</dbReference>
<dbReference type="GO" id="GO:0005680">
    <property type="term" value="C:anaphase-promoting complex"/>
    <property type="evidence" value="ECO:0007669"/>
    <property type="project" value="TreeGrafter"/>
</dbReference>
<dbReference type="GO" id="GO:0031145">
    <property type="term" value="P:anaphase-promoting complex-dependent catabolic process"/>
    <property type="evidence" value="ECO:0007669"/>
    <property type="project" value="TreeGrafter"/>
</dbReference>
<accession>A0A9P0AIR6</accession>
<keyword evidence="4" id="KW-0833">Ubl conjugation pathway</keyword>
<dbReference type="GO" id="GO:0051301">
    <property type="term" value="P:cell division"/>
    <property type="evidence" value="ECO:0007669"/>
    <property type="project" value="UniProtKB-KW"/>
</dbReference>
<dbReference type="GO" id="GO:0005737">
    <property type="term" value="C:cytoplasm"/>
    <property type="evidence" value="ECO:0007669"/>
    <property type="project" value="TreeGrafter"/>
</dbReference>
<keyword evidence="6" id="KW-0131">Cell cycle</keyword>
<dbReference type="Pfam" id="PF13181">
    <property type="entry name" value="TPR_8"/>
    <property type="match status" value="1"/>
</dbReference>
<dbReference type="Gene3D" id="1.25.40.10">
    <property type="entry name" value="Tetratricopeptide repeat domain"/>
    <property type="match status" value="1"/>
</dbReference>
<dbReference type="Proteomes" id="UP001152759">
    <property type="component" value="Chromosome 9"/>
</dbReference>
<keyword evidence="1" id="KW-0132">Cell division</keyword>
<dbReference type="PROSITE" id="PS50005">
    <property type="entry name" value="TPR"/>
    <property type="match status" value="2"/>
</dbReference>
<feature type="repeat" description="TPR" evidence="7">
    <location>
        <begin position="526"/>
        <end position="559"/>
    </location>
</feature>
<proteinExistence type="predicted"/>
<dbReference type="AlphaFoldDB" id="A0A9P0AIR6"/>
<reference evidence="9" key="1">
    <citation type="submission" date="2021-12" db="EMBL/GenBank/DDBJ databases">
        <authorList>
            <person name="King R."/>
        </authorList>
    </citation>
    <scope>NUCLEOTIDE SEQUENCE</scope>
</reference>
<keyword evidence="2" id="KW-0677">Repeat</keyword>
<dbReference type="Pfam" id="PF00515">
    <property type="entry name" value="TPR_1"/>
    <property type="match status" value="1"/>
</dbReference>
<evidence type="ECO:0000256" key="5">
    <source>
        <dbReference type="ARBA" id="ARBA00022803"/>
    </source>
</evidence>
<dbReference type="Pfam" id="PF12895">
    <property type="entry name" value="ANAPC3"/>
    <property type="match status" value="1"/>
</dbReference>
<dbReference type="KEGG" id="btab:109038202"/>
<evidence type="ECO:0000256" key="2">
    <source>
        <dbReference type="ARBA" id="ARBA00022737"/>
    </source>
</evidence>
<evidence type="ECO:0000256" key="7">
    <source>
        <dbReference type="PROSITE-ProRule" id="PRU00339"/>
    </source>
</evidence>
<feature type="region of interest" description="Disordered" evidence="8">
    <location>
        <begin position="150"/>
        <end position="207"/>
    </location>
</feature>
<keyword evidence="3" id="KW-0498">Mitosis</keyword>
<evidence type="ECO:0000256" key="6">
    <source>
        <dbReference type="ARBA" id="ARBA00023306"/>
    </source>
</evidence>
<evidence type="ECO:0000256" key="3">
    <source>
        <dbReference type="ARBA" id="ARBA00022776"/>
    </source>
</evidence>